<protein>
    <recommendedName>
        <fullName evidence="2">histidine kinase</fullName>
        <ecNumber evidence="2">2.7.13.3</ecNumber>
    </recommendedName>
</protein>
<keyword evidence="10" id="KW-1185">Reference proteome</keyword>
<keyword evidence="5 9" id="KW-0418">Kinase</keyword>
<evidence type="ECO:0000256" key="4">
    <source>
        <dbReference type="ARBA" id="ARBA00022741"/>
    </source>
</evidence>
<dbReference type="InterPro" id="IPR050482">
    <property type="entry name" value="Sensor_HK_TwoCompSys"/>
</dbReference>
<proteinExistence type="predicted"/>
<dbReference type="CDD" id="cd16917">
    <property type="entry name" value="HATPase_UhpB-NarQ-NarX-like"/>
    <property type="match status" value="1"/>
</dbReference>
<dbReference type="Pfam" id="PF07730">
    <property type="entry name" value="HisKA_3"/>
    <property type="match status" value="1"/>
</dbReference>
<dbReference type="PANTHER" id="PTHR24421">
    <property type="entry name" value="NITRATE/NITRITE SENSOR PROTEIN NARX-RELATED"/>
    <property type="match status" value="1"/>
</dbReference>
<dbReference type="RefSeq" id="WP_217067578.1">
    <property type="nucleotide sequence ID" value="NZ_JAHQCS010000135.1"/>
</dbReference>
<dbReference type="InterPro" id="IPR011712">
    <property type="entry name" value="Sig_transdc_His_kin_sub3_dim/P"/>
</dbReference>
<feature type="domain" description="Histidine kinase" evidence="8">
    <location>
        <begin position="282"/>
        <end position="369"/>
    </location>
</feature>
<evidence type="ECO:0000313" key="9">
    <source>
        <dbReference type="EMBL" id="MBU9713420.1"/>
    </source>
</evidence>
<dbReference type="SMART" id="SM00065">
    <property type="entry name" value="GAF"/>
    <property type="match status" value="1"/>
</dbReference>
<accession>A0ABS6JLW6</accession>
<dbReference type="Pfam" id="PF02518">
    <property type="entry name" value="HATPase_c"/>
    <property type="match status" value="1"/>
</dbReference>
<keyword evidence="4" id="KW-0547">Nucleotide-binding</keyword>
<organism evidence="9 10">
    <name type="scientific">Evansella tamaricis</name>
    <dbReference type="NCBI Taxonomy" id="2069301"/>
    <lineage>
        <taxon>Bacteria</taxon>
        <taxon>Bacillati</taxon>
        <taxon>Bacillota</taxon>
        <taxon>Bacilli</taxon>
        <taxon>Bacillales</taxon>
        <taxon>Bacillaceae</taxon>
        <taxon>Evansella</taxon>
    </lineage>
</organism>
<evidence type="ECO:0000256" key="2">
    <source>
        <dbReference type="ARBA" id="ARBA00012438"/>
    </source>
</evidence>
<evidence type="ECO:0000256" key="1">
    <source>
        <dbReference type="ARBA" id="ARBA00000085"/>
    </source>
</evidence>
<evidence type="ECO:0000256" key="3">
    <source>
        <dbReference type="ARBA" id="ARBA00022679"/>
    </source>
</evidence>
<dbReference type="Pfam" id="PF13185">
    <property type="entry name" value="GAF_2"/>
    <property type="match status" value="1"/>
</dbReference>
<dbReference type="PROSITE" id="PS50109">
    <property type="entry name" value="HIS_KIN"/>
    <property type="match status" value="1"/>
</dbReference>
<evidence type="ECO:0000256" key="7">
    <source>
        <dbReference type="ARBA" id="ARBA00023012"/>
    </source>
</evidence>
<dbReference type="EMBL" id="JAHQCS010000135">
    <property type="protein sequence ID" value="MBU9713420.1"/>
    <property type="molecule type" value="Genomic_DNA"/>
</dbReference>
<dbReference type="EC" id="2.7.13.3" evidence="2"/>
<sequence length="375" mass="42217">MDQNHELLLLKNIAEILNTETDMLPMLQQVLDRLLQLTKLSTGWIFLVDEEHSFQLAAHASLPEALSFQNKRYMCEGGCWCLDRFKDGKLLKATNIIECQRIEGAITNARGDTNGITHHASIPLKSGDELFGLMNVASPHKRNFSNSELAVLESVAFQIGTAIQRILLFEKEKNYHIIEERNRLARDLHDTVNQLLFSIMYTANGTSSLTKEKKVKKSLTRIQQMSKEALAEMKSLIWQLRNETMEDGLKETFSRYGVNLGLSINYTAELPFALSVPLREVLCKIGKEAINNIFKHAKTDKVHISIFHQNNSLIMEVKDDGIGFEEDKISTGFGLTSMRERAKLVNGECDITSGLGKGTKISVTIPYETKEGIKG</sequence>
<keyword evidence="6" id="KW-0067">ATP-binding</keyword>
<evidence type="ECO:0000313" key="10">
    <source>
        <dbReference type="Proteomes" id="UP000784880"/>
    </source>
</evidence>
<dbReference type="InterPro" id="IPR003594">
    <property type="entry name" value="HATPase_dom"/>
</dbReference>
<keyword evidence="7" id="KW-0902">Two-component regulatory system</keyword>
<dbReference type="SMART" id="SM00387">
    <property type="entry name" value="HATPase_c"/>
    <property type="match status" value="1"/>
</dbReference>
<evidence type="ECO:0000256" key="5">
    <source>
        <dbReference type="ARBA" id="ARBA00022777"/>
    </source>
</evidence>
<dbReference type="InterPro" id="IPR005467">
    <property type="entry name" value="His_kinase_dom"/>
</dbReference>
<comment type="caution">
    <text evidence="9">The sequence shown here is derived from an EMBL/GenBank/DDBJ whole genome shotgun (WGS) entry which is preliminary data.</text>
</comment>
<dbReference type="GO" id="GO:0016301">
    <property type="term" value="F:kinase activity"/>
    <property type="evidence" value="ECO:0007669"/>
    <property type="project" value="UniProtKB-KW"/>
</dbReference>
<name>A0ABS6JLW6_9BACI</name>
<dbReference type="Proteomes" id="UP000784880">
    <property type="component" value="Unassembled WGS sequence"/>
</dbReference>
<evidence type="ECO:0000256" key="6">
    <source>
        <dbReference type="ARBA" id="ARBA00022840"/>
    </source>
</evidence>
<comment type="catalytic activity">
    <reaction evidence="1">
        <text>ATP + protein L-histidine = ADP + protein N-phospho-L-histidine.</text>
        <dbReference type="EC" id="2.7.13.3"/>
    </reaction>
</comment>
<dbReference type="PANTHER" id="PTHR24421:SF40">
    <property type="entry name" value="SENSOR HISTIDINE KINASE YHCY"/>
    <property type="match status" value="1"/>
</dbReference>
<keyword evidence="3" id="KW-0808">Transferase</keyword>
<reference evidence="9 10" key="1">
    <citation type="submission" date="2021-06" db="EMBL/GenBank/DDBJ databases">
        <title>Bacillus sp. RD4P76, an endophyte from a halophyte.</title>
        <authorList>
            <person name="Sun J.-Q."/>
        </authorList>
    </citation>
    <scope>NUCLEOTIDE SEQUENCE [LARGE SCALE GENOMIC DNA]</scope>
    <source>
        <strain evidence="9 10">CGMCC 1.15917</strain>
    </source>
</reference>
<evidence type="ECO:0000259" key="8">
    <source>
        <dbReference type="PROSITE" id="PS50109"/>
    </source>
</evidence>
<dbReference type="InterPro" id="IPR003018">
    <property type="entry name" value="GAF"/>
</dbReference>
<gene>
    <name evidence="9" type="ORF">KS419_16955</name>
</gene>